<dbReference type="InterPro" id="IPR036641">
    <property type="entry name" value="HPT_dom_sf"/>
</dbReference>
<evidence type="ECO:0000256" key="2">
    <source>
        <dbReference type="ARBA" id="ARBA00004651"/>
    </source>
</evidence>
<dbReference type="SUPFAM" id="SSF52172">
    <property type="entry name" value="CheY-like"/>
    <property type="match status" value="2"/>
</dbReference>
<dbReference type="eggNOG" id="COG2770">
    <property type="taxonomic scope" value="Bacteria"/>
</dbReference>
<keyword evidence="15 22" id="KW-0472">Membrane</keyword>
<feature type="modified residue" description="4-aspartylphosphate" evidence="20">
    <location>
        <position position="982"/>
    </location>
</feature>
<dbReference type="InterPro" id="IPR036890">
    <property type="entry name" value="HATPase_C_sf"/>
</dbReference>
<comment type="catalytic activity">
    <reaction evidence="1">
        <text>ATP + protein L-histidine = ADP + protein N-phospho-L-histidine.</text>
        <dbReference type="EC" id="2.7.13.3"/>
    </reaction>
</comment>
<dbReference type="CDD" id="cd17546">
    <property type="entry name" value="REC_hyHK_CKI1_RcsC-like"/>
    <property type="match status" value="1"/>
</dbReference>
<feature type="transmembrane region" description="Helical" evidence="22">
    <location>
        <begin position="274"/>
        <end position="294"/>
    </location>
</feature>
<dbReference type="InterPro" id="IPR033479">
    <property type="entry name" value="dCache_1"/>
</dbReference>
<proteinExistence type="inferred from homology"/>
<evidence type="ECO:0000256" key="22">
    <source>
        <dbReference type="SAM" id="Phobius"/>
    </source>
</evidence>
<dbReference type="Pfam" id="PF02743">
    <property type="entry name" value="dCache_1"/>
    <property type="match status" value="1"/>
</dbReference>
<evidence type="ECO:0000256" key="19">
    <source>
        <dbReference type="PROSITE-ProRule" id="PRU00110"/>
    </source>
</evidence>
<dbReference type="AlphaFoldDB" id="G7W9K4"/>
<evidence type="ECO:0000259" key="26">
    <source>
        <dbReference type="PROSITE" id="PS50894"/>
    </source>
</evidence>
<dbReference type="PROSITE" id="PS50109">
    <property type="entry name" value="HIS_KIN"/>
    <property type="match status" value="1"/>
</dbReference>
<dbReference type="InterPro" id="IPR011006">
    <property type="entry name" value="CheY-like_superfamily"/>
</dbReference>
<organism evidence="27 28">
    <name type="scientific">Desulfosporosinus orientis (strain ATCC 19365 / DSM 765 / NCIMB 8382 / VKM B-1628 / Singapore I)</name>
    <name type="common">Desulfotomaculum orientis</name>
    <dbReference type="NCBI Taxonomy" id="768706"/>
    <lineage>
        <taxon>Bacteria</taxon>
        <taxon>Bacillati</taxon>
        <taxon>Bacillota</taxon>
        <taxon>Clostridia</taxon>
        <taxon>Eubacteriales</taxon>
        <taxon>Desulfitobacteriaceae</taxon>
        <taxon>Desulfosporosinus</taxon>
    </lineage>
</organism>
<dbReference type="PROSITE" id="PS50110">
    <property type="entry name" value="RESPONSE_REGULATORY"/>
    <property type="match status" value="2"/>
</dbReference>
<evidence type="ECO:0000256" key="6">
    <source>
        <dbReference type="ARBA" id="ARBA00022475"/>
    </source>
</evidence>
<dbReference type="InterPro" id="IPR008207">
    <property type="entry name" value="Sig_transdc_His_kin_Hpt_dom"/>
</dbReference>
<dbReference type="InterPro" id="IPR000700">
    <property type="entry name" value="PAS-assoc_C"/>
</dbReference>
<dbReference type="InterPro" id="IPR003661">
    <property type="entry name" value="HisK_dim/P_dom"/>
</dbReference>
<dbReference type="PROSITE" id="PS50113">
    <property type="entry name" value="PAC"/>
    <property type="match status" value="1"/>
</dbReference>
<evidence type="ECO:0000313" key="28">
    <source>
        <dbReference type="Proteomes" id="UP000006346"/>
    </source>
</evidence>
<keyword evidence="12" id="KW-0067">ATP-binding</keyword>
<dbReference type="PANTHER" id="PTHR45339:SF1">
    <property type="entry name" value="HYBRID SIGNAL TRANSDUCTION HISTIDINE KINASE J"/>
    <property type="match status" value="1"/>
</dbReference>
<dbReference type="SUPFAM" id="SSF47384">
    <property type="entry name" value="Homodimeric domain of signal transducing histidine kinase"/>
    <property type="match status" value="1"/>
</dbReference>
<dbReference type="FunFam" id="3.30.565.10:FF:000010">
    <property type="entry name" value="Sensor histidine kinase RcsC"/>
    <property type="match status" value="1"/>
</dbReference>
<keyword evidence="16" id="KW-0131">Cell cycle</keyword>
<evidence type="ECO:0000256" key="21">
    <source>
        <dbReference type="SAM" id="Coils"/>
    </source>
</evidence>
<dbReference type="SUPFAM" id="SSF55874">
    <property type="entry name" value="ATPase domain of HSP90 chaperone/DNA topoisomerase II/histidine kinase"/>
    <property type="match status" value="1"/>
</dbReference>
<dbReference type="GO" id="GO:0005524">
    <property type="term" value="F:ATP binding"/>
    <property type="evidence" value="ECO:0007669"/>
    <property type="project" value="UniProtKB-KW"/>
</dbReference>
<feature type="domain" description="Histidine kinase" evidence="23">
    <location>
        <begin position="549"/>
        <end position="770"/>
    </location>
</feature>
<dbReference type="InterPro" id="IPR005467">
    <property type="entry name" value="His_kinase_dom"/>
</dbReference>
<dbReference type="eggNOG" id="COG0642">
    <property type="taxonomic scope" value="Bacteria"/>
</dbReference>
<reference evidence="27 28" key="2">
    <citation type="journal article" date="2012" name="J. Bacteriol.">
        <title>Complete genome sequences of Desulfosporosinus orientis DSM765T, Desulfosporosinus youngiae DSM17734T, Desulfosporosinus meridiei DSM13257T, and Desulfosporosinus acidiphilus DSM22704T.</title>
        <authorList>
            <person name="Pester M."/>
            <person name="Brambilla E."/>
            <person name="Alazard D."/>
            <person name="Rattei T."/>
            <person name="Weinmaier T."/>
            <person name="Han J."/>
            <person name="Lucas S."/>
            <person name="Lapidus A."/>
            <person name="Cheng J.F."/>
            <person name="Goodwin L."/>
            <person name="Pitluck S."/>
            <person name="Peters L."/>
            <person name="Ovchinnikova G."/>
            <person name="Teshima H."/>
            <person name="Detter J.C."/>
            <person name="Han C.S."/>
            <person name="Tapia R."/>
            <person name="Land M.L."/>
            <person name="Hauser L."/>
            <person name="Kyrpides N.C."/>
            <person name="Ivanova N.N."/>
            <person name="Pagani I."/>
            <person name="Huntmann M."/>
            <person name="Wei C.L."/>
            <person name="Davenport K.W."/>
            <person name="Daligault H."/>
            <person name="Chain P.S."/>
            <person name="Chen A."/>
            <person name="Mavromatis K."/>
            <person name="Markowitz V."/>
            <person name="Szeto E."/>
            <person name="Mikhailova N."/>
            <person name="Pati A."/>
            <person name="Wagner M."/>
            <person name="Woyke T."/>
            <person name="Ollivier B."/>
            <person name="Klenk H.P."/>
            <person name="Spring S."/>
            <person name="Loy A."/>
        </authorList>
    </citation>
    <scope>NUCLEOTIDE SEQUENCE [LARGE SCALE GENOMIC DNA]</scope>
    <source>
        <strain evidence="28">ATCC 19365 / DSM 765 / NCIMB 8382 / VKM B-1628</strain>
    </source>
</reference>
<feature type="domain" description="PAC" evidence="25">
    <location>
        <begin position="478"/>
        <end position="531"/>
    </location>
</feature>
<evidence type="ECO:0000256" key="17">
    <source>
        <dbReference type="ARBA" id="ARBA00024867"/>
    </source>
</evidence>
<dbReference type="GO" id="GO:0000155">
    <property type="term" value="F:phosphorelay sensor kinase activity"/>
    <property type="evidence" value="ECO:0007669"/>
    <property type="project" value="InterPro"/>
</dbReference>
<dbReference type="Gene3D" id="1.20.120.160">
    <property type="entry name" value="HPT domain"/>
    <property type="match status" value="1"/>
</dbReference>
<keyword evidence="7 20" id="KW-0597">Phosphoprotein</keyword>
<evidence type="ECO:0000256" key="1">
    <source>
        <dbReference type="ARBA" id="ARBA00000085"/>
    </source>
</evidence>
<dbReference type="SUPFAM" id="SSF47226">
    <property type="entry name" value="Histidine-containing phosphotransfer domain, HPT domain"/>
    <property type="match status" value="1"/>
</dbReference>
<feature type="domain" description="Response regulatory" evidence="24">
    <location>
        <begin position="789"/>
        <end position="905"/>
    </location>
</feature>
<evidence type="ECO:0000256" key="12">
    <source>
        <dbReference type="ARBA" id="ARBA00022840"/>
    </source>
</evidence>
<dbReference type="PROSITE" id="PS50894">
    <property type="entry name" value="HPT"/>
    <property type="match status" value="1"/>
</dbReference>
<name>G7W9K4_DESOD</name>
<dbReference type="Pfam" id="PF00512">
    <property type="entry name" value="HisKA"/>
    <property type="match status" value="1"/>
</dbReference>
<keyword evidence="10" id="KW-0547">Nucleotide-binding</keyword>
<evidence type="ECO:0000259" key="25">
    <source>
        <dbReference type="PROSITE" id="PS50113"/>
    </source>
</evidence>
<evidence type="ECO:0000256" key="18">
    <source>
        <dbReference type="ARBA" id="ARBA00074306"/>
    </source>
</evidence>
<evidence type="ECO:0000256" key="5">
    <source>
        <dbReference type="ARBA" id="ARBA00018672"/>
    </source>
</evidence>
<evidence type="ECO:0000256" key="20">
    <source>
        <dbReference type="PROSITE-ProRule" id="PRU00169"/>
    </source>
</evidence>
<evidence type="ECO:0000256" key="4">
    <source>
        <dbReference type="ARBA" id="ARBA00012438"/>
    </source>
</evidence>
<dbReference type="PATRIC" id="fig|768706.3.peg.4584"/>
<feature type="domain" description="Response regulatory" evidence="24">
    <location>
        <begin position="933"/>
        <end position="1049"/>
    </location>
</feature>
<evidence type="ECO:0000313" key="27">
    <source>
        <dbReference type="EMBL" id="AET69921.1"/>
    </source>
</evidence>
<evidence type="ECO:0000256" key="9">
    <source>
        <dbReference type="ARBA" id="ARBA00022692"/>
    </source>
</evidence>
<protein>
    <recommendedName>
        <fullName evidence="18">Circadian input-output histidine kinase CikA</fullName>
        <ecNumber evidence="4">2.7.13.3</ecNumber>
    </recommendedName>
    <alternativeName>
        <fullName evidence="5">Stage 0 sporulation protein A homolog</fullName>
    </alternativeName>
</protein>
<reference evidence="28" key="1">
    <citation type="submission" date="2011-11" db="EMBL/GenBank/DDBJ databases">
        <title>Complete sequence of Desulfosporosinus orientis DSM 765.</title>
        <authorList>
            <person name="Lucas S."/>
            <person name="Han J."/>
            <person name="Lapidus A."/>
            <person name="Cheng J.-F."/>
            <person name="Goodwin L."/>
            <person name="Pitluck S."/>
            <person name="Peters L."/>
            <person name="Ovchinnikova G."/>
            <person name="Teshima H."/>
            <person name="Detter J.C."/>
            <person name="Han C."/>
            <person name="Tapia R."/>
            <person name="Land M."/>
            <person name="Hauser L."/>
            <person name="Kyrpides N."/>
            <person name="Ivanova N."/>
            <person name="Pagani I."/>
            <person name="Pester M."/>
            <person name="Spring S."/>
            <person name="Ollivier B."/>
            <person name="Rattei T."/>
            <person name="Klenk H.-P."/>
            <person name="Wagner M."/>
            <person name="Loy A."/>
            <person name="Woyke T."/>
        </authorList>
    </citation>
    <scope>NUCLEOTIDE SEQUENCE [LARGE SCALE GENOMIC DNA]</scope>
    <source>
        <strain evidence="28">ATCC 19365 / DSM 765 / NCIMB 8382 / VKM B-1628</strain>
    </source>
</reference>
<dbReference type="Gene3D" id="3.40.50.2300">
    <property type="match status" value="2"/>
</dbReference>
<dbReference type="eggNOG" id="COG0745">
    <property type="taxonomic scope" value="Bacteria"/>
</dbReference>
<feature type="coiled-coil region" evidence="21">
    <location>
        <begin position="516"/>
        <end position="549"/>
    </location>
</feature>
<dbReference type="InterPro" id="IPR035965">
    <property type="entry name" value="PAS-like_dom_sf"/>
</dbReference>
<keyword evidence="14" id="KW-0902">Two-component regulatory system</keyword>
<evidence type="ECO:0000256" key="8">
    <source>
        <dbReference type="ARBA" id="ARBA00022679"/>
    </source>
</evidence>
<keyword evidence="9 22" id="KW-0812">Transmembrane</keyword>
<dbReference type="Gene3D" id="3.30.565.10">
    <property type="entry name" value="Histidine kinase-like ATPase, C-terminal domain"/>
    <property type="match status" value="1"/>
</dbReference>
<feature type="modified residue" description="4-aspartylphosphate" evidence="20">
    <location>
        <position position="838"/>
    </location>
</feature>
<evidence type="ECO:0000256" key="3">
    <source>
        <dbReference type="ARBA" id="ARBA00006402"/>
    </source>
</evidence>
<dbReference type="Gene3D" id="6.10.340.10">
    <property type="match status" value="1"/>
</dbReference>
<dbReference type="OrthoDB" id="9809348at2"/>
<gene>
    <name evidence="27" type="ordered locus">Desor_4513</name>
</gene>
<evidence type="ECO:0000256" key="13">
    <source>
        <dbReference type="ARBA" id="ARBA00022989"/>
    </source>
</evidence>
<keyword evidence="8" id="KW-0808">Transferase</keyword>
<dbReference type="SMART" id="SM00388">
    <property type="entry name" value="HisKA"/>
    <property type="match status" value="1"/>
</dbReference>
<dbReference type="InterPro" id="IPR001789">
    <property type="entry name" value="Sig_transdc_resp-reg_receiver"/>
</dbReference>
<feature type="modified residue" description="Phosphohistidine" evidence="19">
    <location>
        <position position="1119"/>
    </location>
</feature>
<feature type="transmembrane region" description="Helical" evidence="22">
    <location>
        <begin position="16"/>
        <end position="35"/>
    </location>
</feature>
<keyword evidence="6" id="KW-1003">Cell membrane</keyword>
<dbReference type="GO" id="GO:0005886">
    <property type="term" value="C:plasma membrane"/>
    <property type="evidence" value="ECO:0007669"/>
    <property type="project" value="UniProtKB-SubCell"/>
</dbReference>
<dbReference type="HOGENOM" id="CLU_006861_0_0_9"/>
<dbReference type="InterPro" id="IPR003594">
    <property type="entry name" value="HATPase_dom"/>
</dbReference>
<dbReference type="Gene3D" id="3.30.450.20">
    <property type="entry name" value="PAS domain"/>
    <property type="match status" value="2"/>
</dbReference>
<dbReference type="SMART" id="SM00387">
    <property type="entry name" value="HATPase_c"/>
    <property type="match status" value="1"/>
</dbReference>
<dbReference type="Proteomes" id="UP000006346">
    <property type="component" value="Chromosome"/>
</dbReference>
<evidence type="ECO:0000256" key="10">
    <source>
        <dbReference type="ARBA" id="ARBA00022741"/>
    </source>
</evidence>
<feature type="domain" description="HPt" evidence="26">
    <location>
        <begin position="1080"/>
        <end position="1170"/>
    </location>
</feature>
<keyword evidence="21" id="KW-0175">Coiled coil</keyword>
<sequence length="1261" mass="142868">MKTNFVNNSFKHKLRATYTLLMFIVLILICTFLYYQVNNIIKPLISHIGLQVVDGEAQYLGERFKNQETILALLASTETFKNGDLSSIEQEMDNQITRNKDLWLSMKYKGINGDQYVINPENIKPSLSFEDELLAGDQMTLTSKLLANQDNDYTTYIGTKVLDDRGNLKGLIVINVRIKQLMGSFLEAKIRQFTEVWFLDASGKVIINPNQEEKSTIEIENFGELISASPSGELNFTTQKGEFNYLIYSKVPNIEGLYLAIGIDHRESSEAMRFLLMMIVGGALFACLFIFIAANKMTKVMTQPLTRMVEIIQDSDGTNLIEIPSDLKASKDEIGILAKTIGEMSSNIRNNVQALNNEIHVRQRAEAELIQLNVELECRVKERTHALTEVTNHLANSENRFRIAMEASHIGLYDSDCNHVVVVNGIFLKLINAPDYKENLIKESDWIQLNGKLEDFVYSQDLNSMGLFNVNNMPMVGEDFYTEVRLKADPNVWFSFIGQVIKKDEDGKIRRFIGVLQNITERKRTEEELKRAMEAAEEASQAKSQFLANMSHEIRTPMNAIMGLAHLLAQSDLKESQQNYVAKIEGASKTLLRIINDVLDFSKIEAGKLEIENIKFNLDKVLENVANLYSISAAEKGIDLNFDTGEGVPDVLIGDPLRLEQVLSNLITNAIKFTNRGEVNVSVKVLGENNDEVKLSFTVSDTGIGITKEHIGRLFRAFTQADGSMTRKYGGTGLGLTISKQLVELMNGEISVESVYGEGTSFHFIVHFHKALDLKKPSCSNYPDLQGKKALIIDHNKTSLTILERMLRSFSLEVTALNDPFEALERLHRECFDLLVIDFNLPELPGIEFYKRIIANPDIALPKTIFVSAIGRETHYHQVKQLGVRNFLVKPINQSLMFDAIMNALNGTALHQGEVIHDEANSRKHRGELADKRVLVVEDNDINQLVAKDMLEQAGMLVSIANNGEEAIKYVHANKFAAVLMDVQMPVMDGYKATEILRKTYSSSELPIIAMTANALRGDRERSIAAGMNDYISKPIDPNRLFDTLEKWLLGKGVKCLEAVDDEVIEVLDIEKTLLRLNQKREFYEDLLRRYAANYSNWVNDFSNLRQKQTDEEAQRLIHSLKGVTGTIGAMKLNRCLVQFEEDWAFMDEQVLEEKLAELAKLNDELLEAIKQCISLKGTKKEPLSSKFDVNTAFDELLYALEKARPKEIKESMIYLVDNFQGMPYYPQIEELKKLTDRYRYKEAKAMAEKVRELVKEQSHG</sequence>
<dbReference type="EMBL" id="CP003108">
    <property type="protein sequence ID" value="AET69921.1"/>
    <property type="molecule type" value="Genomic_DNA"/>
</dbReference>
<evidence type="ECO:0000259" key="23">
    <source>
        <dbReference type="PROSITE" id="PS50109"/>
    </source>
</evidence>
<dbReference type="CDD" id="cd16922">
    <property type="entry name" value="HATPase_EvgS-ArcB-TorS-like"/>
    <property type="match status" value="1"/>
</dbReference>
<evidence type="ECO:0000259" key="24">
    <source>
        <dbReference type="PROSITE" id="PS50110"/>
    </source>
</evidence>
<dbReference type="Gene3D" id="1.10.287.130">
    <property type="match status" value="1"/>
</dbReference>
<keyword evidence="11 27" id="KW-0418">Kinase</keyword>
<evidence type="ECO:0000256" key="7">
    <source>
        <dbReference type="ARBA" id="ARBA00022553"/>
    </source>
</evidence>
<dbReference type="eggNOG" id="COG0784">
    <property type="taxonomic scope" value="Bacteria"/>
</dbReference>
<comment type="subcellular location">
    <subcellularLocation>
        <location evidence="2">Cell membrane</location>
        <topology evidence="2">Multi-pass membrane protein</topology>
    </subcellularLocation>
</comment>
<dbReference type="Pfam" id="PF02518">
    <property type="entry name" value="HATPase_c"/>
    <property type="match status" value="1"/>
</dbReference>
<dbReference type="STRING" id="768706.Desor_4513"/>
<keyword evidence="28" id="KW-1185">Reference proteome</keyword>
<evidence type="ECO:0000256" key="11">
    <source>
        <dbReference type="ARBA" id="ARBA00022777"/>
    </source>
</evidence>
<accession>G7W9K4</accession>
<evidence type="ECO:0000256" key="16">
    <source>
        <dbReference type="ARBA" id="ARBA00023306"/>
    </source>
</evidence>
<dbReference type="InterPro" id="IPR004358">
    <property type="entry name" value="Sig_transdc_His_kin-like_C"/>
</dbReference>
<evidence type="ECO:0000256" key="14">
    <source>
        <dbReference type="ARBA" id="ARBA00023012"/>
    </source>
</evidence>
<comment type="function">
    <text evidence="17">May play the central regulatory role in sporulation. It may be an element of the effector pathway responsible for the activation of sporulation genes in response to nutritional stress. Spo0A may act in concert with spo0H (a sigma factor) to control the expression of some genes that are critical to the sporulation process.</text>
</comment>
<dbReference type="CDD" id="cd18774">
    <property type="entry name" value="PDC2_HK_sensor"/>
    <property type="match status" value="1"/>
</dbReference>
<comment type="similarity">
    <text evidence="3">In the N-terminal section; belongs to the phytochrome family.</text>
</comment>
<dbReference type="PANTHER" id="PTHR45339">
    <property type="entry name" value="HYBRID SIGNAL TRANSDUCTION HISTIDINE KINASE J"/>
    <property type="match status" value="1"/>
</dbReference>
<dbReference type="CDD" id="cd00082">
    <property type="entry name" value="HisKA"/>
    <property type="match status" value="1"/>
</dbReference>
<dbReference type="SMART" id="SM00448">
    <property type="entry name" value="REC"/>
    <property type="match status" value="2"/>
</dbReference>
<dbReference type="InterPro" id="IPR036097">
    <property type="entry name" value="HisK_dim/P_sf"/>
</dbReference>
<dbReference type="KEGG" id="dor:Desor_4513"/>
<evidence type="ECO:0000256" key="15">
    <source>
        <dbReference type="ARBA" id="ARBA00023136"/>
    </source>
</evidence>
<dbReference type="FunFam" id="1.10.287.130:FF:000038">
    <property type="entry name" value="Sensory transduction histidine kinase"/>
    <property type="match status" value="1"/>
</dbReference>
<dbReference type="PRINTS" id="PR00344">
    <property type="entry name" value="BCTRLSENSOR"/>
</dbReference>
<keyword evidence="13 22" id="KW-1133">Transmembrane helix</keyword>
<dbReference type="EC" id="2.7.13.3" evidence="4"/>
<dbReference type="SUPFAM" id="SSF55785">
    <property type="entry name" value="PYP-like sensor domain (PAS domain)"/>
    <property type="match status" value="1"/>
</dbReference>
<dbReference type="Pfam" id="PF00072">
    <property type="entry name" value="Response_reg"/>
    <property type="match status" value="2"/>
</dbReference>
<dbReference type="RefSeq" id="WP_014186728.1">
    <property type="nucleotide sequence ID" value="NC_016584.1"/>
</dbReference>